<evidence type="ECO:0000256" key="1">
    <source>
        <dbReference type="SAM" id="Phobius"/>
    </source>
</evidence>
<name>A0A378L5A9_9GAMM</name>
<proteinExistence type="predicted"/>
<evidence type="ECO:0000313" key="2">
    <source>
        <dbReference type="EMBL" id="KTD77267.1"/>
    </source>
</evidence>
<feature type="transmembrane region" description="Helical" evidence="1">
    <location>
        <begin position="386"/>
        <end position="410"/>
    </location>
</feature>
<feature type="transmembrane region" description="Helical" evidence="1">
    <location>
        <begin position="430"/>
        <end position="453"/>
    </location>
</feature>
<dbReference type="EMBL" id="LNYZ01000013">
    <property type="protein sequence ID" value="KTD77267.1"/>
    <property type="molecule type" value="Genomic_DNA"/>
</dbReference>
<keyword evidence="1" id="KW-1133">Transmembrane helix</keyword>
<gene>
    <name evidence="2" type="ORF">Lstg_1624</name>
    <name evidence="3" type="ORF">NCTC11991_00571</name>
</gene>
<reference evidence="3 5" key="2">
    <citation type="submission" date="2018-06" db="EMBL/GenBank/DDBJ databases">
        <authorList>
            <consortium name="Pathogen Informatics"/>
            <person name="Doyle S."/>
        </authorList>
    </citation>
    <scope>NUCLEOTIDE SEQUENCE [LARGE SCALE GENOMIC DNA]</scope>
    <source>
        <strain evidence="3 5">NCTC11991</strain>
    </source>
</reference>
<reference evidence="2 4" key="1">
    <citation type="submission" date="2015-11" db="EMBL/GenBank/DDBJ databases">
        <title>Genomic analysis of 38 Legionella species identifies large and diverse effector repertoires.</title>
        <authorList>
            <person name="Burstein D."/>
            <person name="Amaro F."/>
            <person name="Zusman T."/>
            <person name="Lifshitz Z."/>
            <person name="Cohen O."/>
            <person name="Gilbert J.A."/>
            <person name="Pupko T."/>
            <person name="Shuman H.A."/>
            <person name="Segal G."/>
        </authorList>
    </citation>
    <scope>NUCLEOTIDE SEQUENCE [LARGE SCALE GENOMIC DNA]</scope>
    <source>
        <strain evidence="2 4">SC-18-C9</strain>
    </source>
</reference>
<evidence type="ECO:0000313" key="3">
    <source>
        <dbReference type="EMBL" id="STY21993.1"/>
    </source>
</evidence>
<dbReference type="AlphaFoldDB" id="A0A378L5A9"/>
<dbReference type="EMBL" id="UGOY01000001">
    <property type="protein sequence ID" value="STY21993.1"/>
    <property type="molecule type" value="Genomic_DNA"/>
</dbReference>
<dbReference type="OrthoDB" id="5651547at2"/>
<evidence type="ECO:0000313" key="5">
    <source>
        <dbReference type="Proteomes" id="UP000255110"/>
    </source>
</evidence>
<dbReference type="RefSeq" id="WP_058477188.1">
    <property type="nucleotide sequence ID" value="NZ_CAAAIO010000016.1"/>
</dbReference>
<dbReference type="Proteomes" id="UP000255110">
    <property type="component" value="Unassembled WGS sequence"/>
</dbReference>
<protein>
    <submittedName>
        <fullName evidence="3">Uncharacterized protein</fullName>
    </submittedName>
</protein>
<accession>A0A378L5A9</accession>
<keyword evidence="4" id="KW-1185">Reference proteome</keyword>
<keyword evidence="1" id="KW-0812">Transmembrane</keyword>
<dbReference type="STRING" id="460.Lstg_1624"/>
<organism evidence="3 5">
    <name type="scientific">Legionella steigerwaltii</name>
    <dbReference type="NCBI Taxonomy" id="460"/>
    <lineage>
        <taxon>Bacteria</taxon>
        <taxon>Pseudomonadati</taxon>
        <taxon>Pseudomonadota</taxon>
        <taxon>Gammaproteobacteria</taxon>
        <taxon>Legionellales</taxon>
        <taxon>Legionellaceae</taxon>
        <taxon>Legionella</taxon>
    </lineage>
</organism>
<evidence type="ECO:0000313" key="4">
    <source>
        <dbReference type="Proteomes" id="UP000054820"/>
    </source>
</evidence>
<sequence>MPSVNPVIYNYTNLQSWQEELIPLELQIRENLQFIEEQMQHLRPLQEELDPINLRISLIQSQIDMNMGTTQDFMHPGHHHHGGYTQTVDIIMLQLELARFQKQRDELKKSMKPYEQTIIEVQTGLRELSSRRAWLKEHIPAAQLFLKTLQEDPRMSVHALTDKIWDAFINYEDTHLTGLSPQVRICLIAVRYWSLLTSYPQGYTPEYINPIHRSNYLRLCGFLWDMYSKVKQEKNDAEFEKILKNLIESTHVAQHGDLPYPMQTGFSASAWFESNKKMTPGFFAIEEQNLSNLEEQIFNEGLTFIAQNTPTQLTVLQKHIINAVNLIDAEVKIKKQKHEEIDYHFYGRTVLILNSVLTNFTDKQVGKRLGDIAEYASGSNSVGKQVLGGLLIVLGILLIGASVAGFLATLGSSSLLSAWGISLGLALFEMELVCGIASSLAAATGIGLTFFAGPKAIESGTRKGLSQELMEIKEGIEHYGEPPPYSIAVSN</sequence>
<keyword evidence="1" id="KW-0472">Membrane</keyword>
<dbReference type="Proteomes" id="UP000054820">
    <property type="component" value="Unassembled WGS sequence"/>
</dbReference>